<accession>A0ABP3RHS5</accession>
<protein>
    <recommendedName>
        <fullName evidence="4">DUF222 domain-containing protein</fullName>
    </recommendedName>
</protein>
<reference evidence="3" key="1">
    <citation type="journal article" date="2019" name="Int. J. Syst. Evol. Microbiol.">
        <title>The Global Catalogue of Microorganisms (GCM) 10K type strain sequencing project: providing services to taxonomists for standard genome sequencing and annotation.</title>
        <authorList>
            <consortium name="The Broad Institute Genomics Platform"/>
            <consortium name="The Broad Institute Genome Sequencing Center for Infectious Disease"/>
            <person name="Wu L."/>
            <person name="Ma J."/>
        </authorList>
    </citation>
    <scope>NUCLEOTIDE SEQUENCE [LARGE SCALE GENOMIC DNA]</scope>
    <source>
        <strain evidence="3">JCM 15115</strain>
    </source>
</reference>
<evidence type="ECO:0000313" key="3">
    <source>
        <dbReference type="Proteomes" id="UP001424441"/>
    </source>
</evidence>
<organism evidence="2 3">
    <name type="scientific">Paenochrobactrum glaciei</name>
    <dbReference type="NCBI Taxonomy" id="486407"/>
    <lineage>
        <taxon>Bacteria</taxon>
        <taxon>Pseudomonadati</taxon>
        <taxon>Pseudomonadota</taxon>
        <taxon>Alphaproteobacteria</taxon>
        <taxon>Hyphomicrobiales</taxon>
        <taxon>Brucellaceae</taxon>
        <taxon>Paenochrobactrum</taxon>
    </lineage>
</organism>
<dbReference type="RefSeq" id="WP_343805975.1">
    <property type="nucleotide sequence ID" value="NZ_BAAADE010000005.1"/>
</dbReference>
<evidence type="ECO:0008006" key="4">
    <source>
        <dbReference type="Google" id="ProtNLM"/>
    </source>
</evidence>
<name>A0ABP3RHS5_9HYPH</name>
<dbReference type="EMBL" id="BAAADE010000005">
    <property type="protein sequence ID" value="GAA0607933.1"/>
    <property type="molecule type" value="Genomic_DNA"/>
</dbReference>
<evidence type="ECO:0000313" key="2">
    <source>
        <dbReference type="EMBL" id="GAA0607933.1"/>
    </source>
</evidence>
<keyword evidence="1" id="KW-0175">Coiled coil</keyword>
<comment type="caution">
    <text evidence="2">The sequence shown here is derived from an EMBL/GenBank/DDBJ whole genome shotgun (WGS) entry which is preliminary data.</text>
</comment>
<dbReference type="Proteomes" id="UP001424441">
    <property type="component" value="Unassembled WGS sequence"/>
</dbReference>
<evidence type="ECO:0000256" key="1">
    <source>
        <dbReference type="SAM" id="Coils"/>
    </source>
</evidence>
<gene>
    <name evidence="2" type="ORF">GCM10008943_24330</name>
</gene>
<keyword evidence="3" id="KW-1185">Reference proteome</keyword>
<proteinExistence type="predicted"/>
<sequence length="327" mass="35774">MSVFHDDHLTFLPKKARAKAVALDEQRSAAAAAMKAANADLEDAYMRRDRVEAADRTAGQTVRPGVEKMPLDDLKRRLAENDDAVTPAVAKITVEIEERIKPRLDRASEAFQAIAAVVDNAASWIGEAKRAGVKLTDAPTPAKPKSGEFLKEIDRVRNEIDEIEDALDRVEAAPCTLAEVRSAIIAEIDEIAERGRPNISYTNRAASPLRLDTALGFVNSPRGPRVAETIVWAMQDIIKERALSLVGDIEPDGALTEAQRDAEIDRLTAELLDANRREEAVITAAAAVGMSVPRRRDCDPRALLEIVETTPGWRSRFDVGLTDILAN</sequence>
<feature type="coiled-coil region" evidence="1">
    <location>
        <begin position="146"/>
        <end position="173"/>
    </location>
</feature>